<reference evidence="1 2" key="1">
    <citation type="journal article" date="2021" name="Nat. Plants">
        <title>The Taxus genome provides insights into paclitaxel biosynthesis.</title>
        <authorList>
            <person name="Xiong X."/>
            <person name="Gou J."/>
            <person name="Liao Q."/>
            <person name="Li Y."/>
            <person name="Zhou Q."/>
            <person name="Bi G."/>
            <person name="Li C."/>
            <person name="Du R."/>
            <person name="Wang X."/>
            <person name="Sun T."/>
            <person name="Guo L."/>
            <person name="Liang H."/>
            <person name="Lu P."/>
            <person name="Wu Y."/>
            <person name="Zhang Z."/>
            <person name="Ro D.K."/>
            <person name="Shang Y."/>
            <person name="Huang S."/>
            <person name="Yan J."/>
        </authorList>
    </citation>
    <scope>NUCLEOTIDE SEQUENCE [LARGE SCALE GENOMIC DNA]</scope>
    <source>
        <strain evidence="1">Ta-2019</strain>
    </source>
</reference>
<comment type="caution">
    <text evidence="1">The sequence shown here is derived from an EMBL/GenBank/DDBJ whole genome shotgun (WGS) entry which is preliminary data.</text>
</comment>
<feature type="non-terminal residue" evidence="1">
    <location>
        <position position="52"/>
    </location>
</feature>
<accession>A0AA38LGZ6</accession>
<evidence type="ECO:0000313" key="1">
    <source>
        <dbReference type="EMBL" id="KAH9320287.1"/>
    </source>
</evidence>
<sequence>FVTFGIKATTQVQVPARVATPVLQCSPGARIGQGVVPLYGHKSSPGFGLWKR</sequence>
<dbReference type="AlphaFoldDB" id="A0AA38LGZ6"/>
<dbReference type="Proteomes" id="UP000824469">
    <property type="component" value="Unassembled WGS sequence"/>
</dbReference>
<proteinExistence type="predicted"/>
<name>A0AA38LGZ6_TAXCH</name>
<gene>
    <name evidence="1" type="ORF">KI387_022056</name>
</gene>
<dbReference type="EMBL" id="JAHRHJ020000004">
    <property type="protein sequence ID" value="KAH9320287.1"/>
    <property type="molecule type" value="Genomic_DNA"/>
</dbReference>
<organism evidence="1 2">
    <name type="scientific">Taxus chinensis</name>
    <name type="common">Chinese yew</name>
    <name type="synonym">Taxus wallichiana var. chinensis</name>
    <dbReference type="NCBI Taxonomy" id="29808"/>
    <lineage>
        <taxon>Eukaryota</taxon>
        <taxon>Viridiplantae</taxon>
        <taxon>Streptophyta</taxon>
        <taxon>Embryophyta</taxon>
        <taxon>Tracheophyta</taxon>
        <taxon>Spermatophyta</taxon>
        <taxon>Pinopsida</taxon>
        <taxon>Pinidae</taxon>
        <taxon>Conifers II</taxon>
        <taxon>Cupressales</taxon>
        <taxon>Taxaceae</taxon>
        <taxon>Taxus</taxon>
    </lineage>
</organism>
<protein>
    <submittedName>
        <fullName evidence="1">Uncharacterized protein</fullName>
    </submittedName>
</protein>
<evidence type="ECO:0000313" key="2">
    <source>
        <dbReference type="Proteomes" id="UP000824469"/>
    </source>
</evidence>
<feature type="non-terminal residue" evidence="1">
    <location>
        <position position="1"/>
    </location>
</feature>
<keyword evidence="2" id="KW-1185">Reference proteome</keyword>